<evidence type="ECO:0000259" key="4">
    <source>
        <dbReference type="PROSITE" id="PS01124"/>
    </source>
</evidence>
<evidence type="ECO:0000313" key="5">
    <source>
        <dbReference type="EMBL" id="MFD2256691.1"/>
    </source>
</evidence>
<dbReference type="PROSITE" id="PS00041">
    <property type="entry name" value="HTH_ARAC_FAMILY_1"/>
    <property type="match status" value="1"/>
</dbReference>
<dbReference type="Gene3D" id="1.10.10.60">
    <property type="entry name" value="Homeodomain-like"/>
    <property type="match status" value="2"/>
</dbReference>
<gene>
    <name evidence="5" type="ORF">ACFSSA_08385</name>
</gene>
<dbReference type="PANTHER" id="PTHR43280">
    <property type="entry name" value="ARAC-FAMILY TRANSCRIPTIONAL REGULATOR"/>
    <property type="match status" value="1"/>
</dbReference>
<protein>
    <submittedName>
        <fullName evidence="5">Helix-turn-helix transcriptional regulator</fullName>
    </submittedName>
</protein>
<dbReference type="InterPro" id="IPR018062">
    <property type="entry name" value="HTH_AraC-typ_CS"/>
</dbReference>
<dbReference type="PROSITE" id="PS01124">
    <property type="entry name" value="HTH_ARAC_FAMILY_2"/>
    <property type="match status" value="1"/>
</dbReference>
<evidence type="ECO:0000256" key="1">
    <source>
        <dbReference type="ARBA" id="ARBA00023015"/>
    </source>
</evidence>
<dbReference type="Pfam" id="PF12833">
    <property type="entry name" value="HTH_18"/>
    <property type="match status" value="1"/>
</dbReference>
<keyword evidence="2" id="KW-0238">DNA-binding</keyword>
<reference evidence="6" key="1">
    <citation type="journal article" date="2019" name="Int. J. Syst. Evol. Microbiol.">
        <title>The Global Catalogue of Microorganisms (GCM) 10K type strain sequencing project: providing services to taxonomists for standard genome sequencing and annotation.</title>
        <authorList>
            <consortium name="The Broad Institute Genomics Platform"/>
            <consortium name="The Broad Institute Genome Sequencing Center for Infectious Disease"/>
            <person name="Wu L."/>
            <person name="Ma J."/>
        </authorList>
    </citation>
    <scope>NUCLEOTIDE SEQUENCE [LARGE SCALE GENOMIC DNA]</scope>
    <source>
        <strain evidence="6">CGMCC 4.7106</strain>
    </source>
</reference>
<dbReference type="RefSeq" id="WP_386819981.1">
    <property type="nucleotide sequence ID" value="NZ_JBHUIT010000011.1"/>
</dbReference>
<organism evidence="5 6">
    <name type="scientific">Luteolibacter algae</name>
    <dbReference type="NCBI Taxonomy" id="454151"/>
    <lineage>
        <taxon>Bacteria</taxon>
        <taxon>Pseudomonadati</taxon>
        <taxon>Verrucomicrobiota</taxon>
        <taxon>Verrucomicrobiia</taxon>
        <taxon>Verrucomicrobiales</taxon>
        <taxon>Verrucomicrobiaceae</taxon>
        <taxon>Luteolibacter</taxon>
    </lineage>
</organism>
<name>A0ABW5D7F8_9BACT</name>
<evidence type="ECO:0000256" key="2">
    <source>
        <dbReference type="ARBA" id="ARBA00023125"/>
    </source>
</evidence>
<keyword evidence="3" id="KW-0804">Transcription</keyword>
<dbReference type="InterPro" id="IPR018060">
    <property type="entry name" value="HTH_AraC"/>
</dbReference>
<dbReference type="PANTHER" id="PTHR43280:SF2">
    <property type="entry name" value="HTH-TYPE TRANSCRIPTIONAL REGULATOR EXSA"/>
    <property type="match status" value="1"/>
</dbReference>
<accession>A0ABW5D7F8</accession>
<keyword evidence="6" id="KW-1185">Reference proteome</keyword>
<dbReference type="InterPro" id="IPR009057">
    <property type="entry name" value="Homeodomain-like_sf"/>
</dbReference>
<sequence>MADVHKDLKVVQRDGMVIYIPTNGQGVPLSKLAFQCGYRIDAMCSLLEVSPRHFRRIFTEALGMSPKKWLKSERMVFARNLLRGGLSIKEVSDRLGFSSQKDFYLDFREYYSIAPSDFQLQETERVMEKLGWAN</sequence>
<dbReference type="SMART" id="SM00342">
    <property type="entry name" value="HTH_ARAC"/>
    <property type="match status" value="1"/>
</dbReference>
<dbReference type="SUPFAM" id="SSF46689">
    <property type="entry name" value="Homeodomain-like"/>
    <property type="match status" value="2"/>
</dbReference>
<proteinExistence type="predicted"/>
<evidence type="ECO:0000256" key="3">
    <source>
        <dbReference type="ARBA" id="ARBA00023163"/>
    </source>
</evidence>
<comment type="caution">
    <text evidence="5">The sequence shown here is derived from an EMBL/GenBank/DDBJ whole genome shotgun (WGS) entry which is preliminary data.</text>
</comment>
<dbReference type="EMBL" id="JBHUIT010000011">
    <property type="protein sequence ID" value="MFD2256691.1"/>
    <property type="molecule type" value="Genomic_DNA"/>
</dbReference>
<feature type="domain" description="HTH araC/xylS-type" evidence="4">
    <location>
        <begin position="14"/>
        <end position="121"/>
    </location>
</feature>
<evidence type="ECO:0000313" key="6">
    <source>
        <dbReference type="Proteomes" id="UP001597375"/>
    </source>
</evidence>
<keyword evidence="1" id="KW-0805">Transcription regulation</keyword>
<dbReference type="Proteomes" id="UP001597375">
    <property type="component" value="Unassembled WGS sequence"/>
</dbReference>